<evidence type="ECO:0000313" key="2">
    <source>
        <dbReference type="Proteomes" id="UP000316624"/>
    </source>
</evidence>
<dbReference type="AlphaFoldDB" id="A0A562KKZ8"/>
<dbReference type="EMBL" id="VLKK01000003">
    <property type="protein sequence ID" value="TWH96042.1"/>
    <property type="molecule type" value="Genomic_DNA"/>
</dbReference>
<proteinExistence type="predicted"/>
<sequence length="111" mass="12138">MSTDHLHRPMPDAARAVGERLEPEAAALLKRAFDEVMAIEALGPTRHHDALSLMFAICASMTAKAIIMLAKLYPAAPSDSIWQAGIVDLQMQASNDFATYLAMLQEKGDRQ</sequence>
<name>A0A562KKZ8_SPHWJ</name>
<dbReference type="Proteomes" id="UP000316624">
    <property type="component" value="Unassembled WGS sequence"/>
</dbReference>
<evidence type="ECO:0000313" key="1">
    <source>
        <dbReference type="EMBL" id="TWH96042.1"/>
    </source>
</evidence>
<keyword evidence="2" id="KW-1185">Reference proteome</keyword>
<gene>
    <name evidence="1" type="ORF">IQ35_01131</name>
</gene>
<accession>A0A562KKZ8</accession>
<dbReference type="RefSeq" id="WP_145072246.1">
    <property type="nucleotide sequence ID" value="NZ_JACIIY010000005.1"/>
</dbReference>
<comment type="caution">
    <text evidence="1">The sequence shown here is derived from an EMBL/GenBank/DDBJ whole genome shotgun (WGS) entry which is preliminary data.</text>
</comment>
<reference evidence="1 2" key="1">
    <citation type="journal article" date="2015" name="Stand. Genomic Sci.">
        <title>Genomic Encyclopedia of Bacterial and Archaeal Type Strains, Phase III: the genomes of soil and plant-associated and newly described type strains.</title>
        <authorList>
            <person name="Whitman W.B."/>
            <person name="Woyke T."/>
            <person name="Klenk H.P."/>
            <person name="Zhou Y."/>
            <person name="Lilburn T.G."/>
            <person name="Beck B.J."/>
            <person name="De Vos P."/>
            <person name="Vandamme P."/>
            <person name="Eisen J.A."/>
            <person name="Garrity G."/>
            <person name="Hugenholtz P."/>
            <person name="Kyrpides N.C."/>
        </authorList>
    </citation>
    <scope>NUCLEOTIDE SEQUENCE [LARGE SCALE GENOMIC DNA]</scope>
    <source>
        <strain evidence="1 2">CGMCC 1.7748</strain>
    </source>
</reference>
<protein>
    <submittedName>
        <fullName evidence="1">Uncharacterized protein</fullName>
    </submittedName>
</protein>
<organism evidence="1 2">
    <name type="scientific">Sphingobium wenxiniae (strain DSM 21828 / CGMCC 1.7748 / JZ-1)</name>
    <dbReference type="NCBI Taxonomy" id="595605"/>
    <lineage>
        <taxon>Bacteria</taxon>
        <taxon>Pseudomonadati</taxon>
        <taxon>Pseudomonadota</taxon>
        <taxon>Alphaproteobacteria</taxon>
        <taxon>Sphingomonadales</taxon>
        <taxon>Sphingomonadaceae</taxon>
        <taxon>Sphingobium</taxon>
    </lineage>
</organism>